<evidence type="ECO:0000256" key="4">
    <source>
        <dbReference type="ARBA" id="ARBA00022741"/>
    </source>
</evidence>
<dbReference type="InterPro" id="IPR004154">
    <property type="entry name" value="Anticodon-bd"/>
</dbReference>
<dbReference type="InterPro" id="IPR002314">
    <property type="entry name" value="aa-tRNA-synt_IIb"/>
</dbReference>
<keyword evidence="6" id="KW-0648">Protein biosynthesis</keyword>
<organism evidence="11 12">
    <name type="scientific">Lodderomyces beijingensis</name>
    <dbReference type="NCBI Taxonomy" id="1775926"/>
    <lineage>
        <taxon>Eukaryota</taxon>
        <taxon>Fungi</taxon>
        <taxon>Dikarya</taxon>
        <taxon>Ascomycota</taxon>
        <taxon>Saccharomycotina</taxon>
        <taxon>Pichiomycetes</taxon>
        <taxon>Debaryomycetaceae</taxon>
        <taxon>Candida/Lodderomyces clade</taxon>
        <taxon>Lodderomyces</taxon>
    </lineage>
</organism>
<keyword evidence="4" id="KW-0547">Nucleotide-binding</keyword>
<feature type="domain" description="Aminoacyl-transfer RNA synthetases class-II family profile" evidence="10">
    <location>
        <begin position="54"/>
        <end position="433"/>
    </location>
</feature>
<name>A0ABP0ZEU7_9ASCO</name>
<evidence type="ECO:0000313" key="12">
    <source>
        <dbReference type="Proteomes" id="UP001497383"/>
    </source>
</evidence>
<dbReference type="Pfam" id="PF00587">
    <property type="entry name" value="tRNA-synt_2b"/>
    <property type="match status" value="1"/>
</dbReference>
<evidence type="ECO:0000256" key="3">
    <source>
        <dbReference type="ARBA" id="ARBA00022598"/>
    </source>
</evidence>
<evidence type="ECO:0000256" key="6">
    <source>
        <dbReference type="ARBA" id="ARBA00022917"/>
    </source>
</evidence>
<keyword evidence="12" id="KW-1185">Reference proteome</keyword>
<dbReference type="EC" id="6.1.1.15" evidence="2"/>
<keyword evidence="5" id="KW-0067">ATP-binding</keyword>
<reference evidence="11 12" key="1">
    <citation type="submission" date="2024-03" db="EMBL/GenBank/DDBJ databases">
        <authorList>
            <person name="Brejova B."/>
        </authorList>
    </citation>
    <scope>NUCLEOTIDE SEQUENCE [LARGE SCALE GENOMIC DNA]</scope>
    <source>
        <strain evidence="11 12">CBS 14171</strain>
    </source>
</reference>
<dbReference type="GeneID" id="92206106"/>
<evidence type="ECO:0000259" key="10">
    <source>
        <dbReference type="PROSITE" id="PS50862"/>
    </source>
</evidence>
<keyword evidence="3" id="KW-0436">Ligase</keyword>
<dbReference type="Gene3D" id="3.30.930.10">
    <property type="entry name" value="Bira Bifunctional Protein, Domain 2"/>
    <property type="match status" value="2"/>
</dbReference>
<comment type="similarity">
    <text evidence="1">Belongs to the class-II aminoacyl-tRNA synthetase family.</text>
</comment>
<dbReference type="PROSITE" id="PS50862">
    <property type="entry name" value="AA_TRNA_LIGASE_II"/>
    <property type="match status" value="1"/>
</dbReference>
<dbReference type="InterPro" id="IPR045864">
    <property type="entry name" value="aa-tRNA-synth_II/BPL/LPL"/>
</dbReference>
<accession>A0ABP0ZEU7</accession>
<dbReference type="InterPro" id="IPR006195">
    <property type="entry name" value="aa-tRNA-synth_II"/>
</dbReference>
<evidence type="ECO:0000256" key="9">
    <source>
        <dbReference type="ARBA" id="ARBA00047671"/>
    </source>
</evidence>
<protein>
    <recommendedName>
        <fullName evidence="2">proline--tRNA ligase</fullName>
        <ecNumber evidence="2">6.1.1.15</ecNumber>
    </recommendedName>
    <alternativeName>
        <fullName evidence="8">Prolyl-tRNA synthetase</fullName>
    </alternativeName>
</protein>
<keyword evidence="7" id="KW-0030">Aminoacyl-tRNA synthetase</keyword>
<dbReference type="SUPFAM" id="SSF55681">
    <property type="entry name" value="Class II aaRS and biotin synthetases"/>
    <property type="match status" value="1"/>
</dbReference>
<dbReference type="SUPFAM" id="SSF52954">
    <property type="entry name" value="Class II aaRS ABD-related"/>
    <property type="match status" value="1"/>
</dbReference>
<evidence type="ECO:0000256" key="8">
    <source>
        <dbReference type="ARBA" id="ARBA00029731"/>
    </source>
</evidence>
<dbReference type="PRINTS" id="PR01046">
    <property type="entry name" value="TRNASYNTHPRO"/>
</dbReference>
<dbReference type="Proteomes" id="UP001497383">
    <property type="component" value="Chromosome 1"/>
</dbReference>
<sequence length="556" mass="63337">MIKRVPKLYCEHLNKLKIDRRLPTAELLAKLGIVSYPHSGLVNWTKTGLLTLDKISSIIRKSLDSRGYEELRLSLLSHKDAWVTTERWFHKDFFKIKDENFLLVPTAEEPITEHMKRALESYKQLPLTYYQINQKFRKEKRARGGLLRGKEFLMKDAYSFDVDEASALKTYEDMTGAYHEIFQNIGVSYVRAQADSGSIGGEMSHEWHLSNETGEDTIFTCDSCGHVSNIEKTLSLPTDEQLQNWGSGDVSVAYFTNNKRDTLVCAYYPADRVLEPKFLLSEIPDLDITDARPDSEKVQQFETMSEADMNASVVRVMDARLNSRSNFPDFPIKFANRSMITTLTDVPIVSANEGEVCGECEDGTLTKSKAIEIGHTFYLDDKYSKPMELKIDVPTEKGIDKRYVKMGCYGIGVSRLVGAVAEINRDDGGLRWPRSIAPWEVTVVSDHDSSKIDEMVEQLSRLDYRWDDRNEPIGKKIRESNIMGIPLVVVLGKNYPVVEIEVRGTMDTTAREQIKQASIDAAFHWEIAPQDHNHPAKHFVDKDHLVHVVNKILVHL</sequence>
<dbReference type="InterPro" id="IPR036621">
    <property type="entry name" value="Anticodon-bd_dom_sf"/>
</dbReference>
<gene>
    <name evidence="11" type="ORF">LODBEIA_P09100</name>
</gene>
<comment type="catalytic activity">
    <reaction evidence="9">
        <text>tRNA(Pro) + L-proline + ATP = L-prolyl-tRNA(Pro) + AMP + diphosphate</text>
        <dbReference type="Rhea" id="RHEA:14305"/>
        <dbReference type="Rhea" id="RHEA-COMP:9700"/>
        <dbReference type="Rhea" id="RHEA-COMP:9702"/>
        <dbReference type="ChEBI" id="CHEBI:30616"/>
        <dbReference type="ChEBI" id="CHEBI:33019"/>
        <dbReference type="ChEBI" id="CHEBI:60039"/>
        <dbReference type="ChEBI" id="CHEBI:78442"/>
        <dbReference type="ChEBI" id="CHEBI:78532"/>
        <dbReference type="ChEBI" id="CHEBI:456215"/>
        <dbReference type="EC" id="6.1.1.15"/>
    </reaction>
</comment>
<dbReference type="InterPro" id="IPR002316">
    <property type="entry name" value="Pro-tRNA-ligase_IIa"/>
</dbReference>
<dbReference type="InterPro" id="IPR004500">
    <property type="entry name" value="Pro-tRNA-synth_IIa_bac-type"/>
</dbReference>
<evidence type="ECO:0000256" key="7">
    <source>
        <dbReference type="ARBA" id="ARBA00023146"/>
    </source>
</evidence>
<dbReference type="PANTHER" id="PTHR42753">
    <property type="entry name" value="MITOCHONDRIAL RIBOSOME PROTEIN L39/PROLYL-TRNA LIGASE FAMILY MEMBER"/>
    <property type="match status" value="1"/>
</dbReference>
<dbReference type="RefSeq" id="XP_066827848.1">
    <property type="nucleotide sequence ID" value="XM_066976883.1"/>
</dbReference>
<dbReference type="PANTHER" id="PTHR42753:SF2">
    <property type="entry name" value="PROLINE--TRNA LIGASE"/>
    <property type="match status" value="1"/>
</dbReference>
<dbReference type="Gene3D" id="3.40.50.800">
    <property type="entry name" value="Anticodon-binding domain"/>
    <property type="match status" value="1"/>
</dbReference>
<evidence type="ECO:0000313" key="11">
    <source>
        <dbReference type="EMBL" id="CAK9436352.1"/>
    </source>
</evidence>
<evidence type="ECO:0000256" key="1">
    <source>
        <dbReference type="ARBA" id="ARBA00008226"/>
    </source>
</evidence>
<dbReference type="Pfam" id="PF03129">
    <property type="entry name" value="HGTP_anticodon"/>
    <property type="match status" value="1"/>
</dbReference>
<evidence type="ECO:0000256" key="5">
    <source>
        <dbReference type="ARBA" id="ARBA00022840"/>
    </source>
</evidence>
<dbReference type="EMBL" id="OZ022405">
    <property type="protein sequence ID" value="CAK9436352.1"/>
    <property type="molecule type" value="Genomic_DNA"/>
</dbReference>
<proteinExistence type="inferred from homology"/>
<evidence type="ECO:0000256" key="2">
    <source>
        <dbReference type="ARBA" id="ARBA00012831"/>
    </source>
</evidence>
<dbReference type="InterPro" id="IPR050062">
    <property type="entry name" value="Pro-tRNA_synthetase"/>
</dbReference>
<dbReference type="NCBIfam" id="TIGR00409">
    <property type="entry name" value="proS_fam_II"/>
    <property type="match status" value="1"/>
</dbReference>